<dbReference type="EC" id="5.6.2.1" evidence="3"/>
<dbReference type="Gene3D" id="1.10.290.10">
    <property type="entry name" value="Topoisomerase I, domain 4"/>
    <property type="match status" value="1"/>
</dbReference>
<proteinExistence type="inferred from homology"/>
<dbReference type="InterPro" id="IPR013824">
    <property type="entry name" value="Topo_IA_cen_sub1"/>
</dbReference>
<dbReference type="InterPro" id="IPR005738">
    <property type="entry name" value="TopoIII"/>
</dbReference>
<dbReference type="SMART" id="SM00493">
    <property type="entry name" value="TOPRIM"/>
    <property type="match status" value="1"/>
</dbReference>
<reference evidence="15" key="1">
    <citation type="submission" date="2021-05" db="EMBL/GenBank/DDBJ databases">
        <title>Molecular characterization for Shewanella algae harboring chromosomal blaOXA-55-like strains isolated from clinical and environment sample.</title>
        <authorList>
            <person name="Ohama Y."/>
            <person name="Aoki K."/>
            <person name="Harada S."/>
            <person name="Moriya K."/>
            <person name="Ishii Y."/>
            <person name="Tateda K."/>
        </authorList>
    </citation>
    <scope>NUCLEOTIDE SEQUENCE</scope>
    <source>
        <strain evidence="15">JCM 11563</strain>
    </source>
</reference>
<dbReference type="InterPro" id="IPR003602">
    <property type="entry name" value="Topo_IA_DNA-bd_dom"/>
</dbReference>
<evidence type="ECO:0000259" key="14">
    <source>
        <dbReference type="PROSITE" id="PS52039"/>
    </source>
</evidence>
<keyword evidence="5" id="KW-0460">Magnesium</keyword>
<dbReference type="SMART" id="SM00436">
    <property type="entry name" value="TOP1Bc"/>
    <property type="match status" value="1"/>
</dbReference>
<dbReference type="InterPro" id="IPR023405">
    <property type="entry name" value="Topo_IA_core_domain"/>
</dbReference>
<dbReference type="InterPro" id="IPR023406">
    <property type="entry name" value="Topo_IA_AS"/>
</dbReference>
<dbReference type="SUPFAM" id="SSF56712">
    <property type="entry name" value="Prokaryotic type I DNA topoisomerase"/>
    <property type="match status" value="1"/>
</dbReference>
<dbReference type="PRINTS" id="PR00417">
    <property type="entry name" value="PRTPISMRASEI"/>
</dbReference>
<evidence type="ECO:0000313" key="16">
    <source>
        <dbReference type="Proteomes" id="UP000887104"/>
    </source>
</evidence>
<evidence type="ECO:0000259" key="13">
    <source>
        <dbReference type="PROSITE" id="PS50880"/>
    </source>
</evidence>
<dbReference type="NCBIfam" id="NF005829">
    <property type="entry name" value="PRK07726.1"/>
    <property type="match status" value="1"/>
</dbReference>
<keyword evidence="16" id="KW-1185">Reference proteome</keyword>
<protein>
    <recommendedName>
        <fullName evidence="3">DNA topoisomerase</fullName>
        <ecNumber evidence="3">5.6.2.1</ecNumber>
    </recommendedName>
    <alternativeName>
        <fullName evidence="12">Omega-protein</fullName>
    </alternativeName>
    <alternativeName>
        <fullName evidence="11">Relaxing enzyme</fullName>
    </alternativeName>
    <alternativeName>
        <fullName evidence="9">Swivelase</fullName>
    </alternativeName>
    <alternativeName>
        <fullName evidence="10">Untwisting enzyme</fullName>
    </alternativeName>
</protein>
<dbReference type="PANTHER" id="PTHR11390">
    <property type="entry name" value="PROKARYOTIC DNA TOPOISOMERASE"/>
    <property type="match status" value="1"/>
</dbReference>
<keyword evidence="6" id="KW-0799">Topoisomerase</keyword>
<dbReference type="Gene3D" id="3.40.50.140">
    <property type="match status" value="1"/>
</dbReference>
<gene>
    <name evidence="15" type="ORF">TUM4438_42620</name>
</gene>
<dbReference type="PROSITE" id="PS50880">
    <property type="entry name" value="TOPRIM"/>
    <property type="match status" value="1"/>
</dbReference>
<dbReference type="EMBL" id="BPEY01000131">
    <property type="protein sequence ID" value="GIU51782.1"/>
    <property type="molecule type" value="Genomic_DNA"/>
</dbReference>
<evidence type="ECO:0000313" key="15">
    <source>
        <dbReference type="EMBL" id="GIU51782.1"/>
    </source>
</evidence>
<dbReference type="Proteomes" id="UP000887104">
    <property type="component" value="Unassembled WGS sequence"/>
</dbReference>
<feature type="domain" description="Topo IA-type catalytic" evidence="14">
    <location>
        <begin position="158"/>
        <end position="614"/>
    </location>
</feature>
<dbReference type="SMART" id="SM00437">
    <property type="entry name" value="TOP1Ac"/>
    <property type="match status" value="1"/>
</dbReference>
<evidence type="ECO:0000256" key="3">
    <source>
        <dbReference type="ARBA" id="ARBA00012891"/>
    </source>
</evidence>
<dbReference type="CDD" id="cd00186">
    <property type="entry name" value="TOP1Ac"/>
    <property type="match status" value="1"/>
</dbReference>
<dbReference type="InterPro" id="IPR013826">
    <property type="entry name" value="Topo_IA_cen_sub3"/>
</dbReference>
<evidence type="ECO:0000256" key="4">
    <source>
        <dbReference type="ARBA" id="ARBA00022723"/>
    </source>
</evidence>
<evidence type="ECO:0000256" key="10">
    <source>
        <dbReference type="ARBA" id="ARBA00031985"/>
    </source>
</evidence>
<dbReference type="Pfam" id="PF01751">
    <property type="entry name" value="Toprim"/>
    <property type="match status" value="1"/>
</dbReference>
<dbReference type="InterPro" id="IPR034144">
    <property type="entry name" value="TOPRIM_TopoIII"/>
</dbReference>
<dbReference type="InterPro" id="IPR000380">
    <property type="entry name" value="Topo_IA"/>
</dbReference>
<evidence type="ECO:0000256" key="9">
    <source>
        <dbReference type="ARBA" id="ARBA00030003"/>
    </source>
</evidence>
<dbReference type="Gene3D" id="1.10.460.10">
    <property type="entry name" value="Topoisomerase I, domain 2"/>
    <property type="match status" value="1"/>
</dbReference>
<evidence type="ECO:0000256" key="7">
    <source>
        <dbReference type="ARBA" id="ARBA00023125"/>
    </source>
</evidence>
<sequence>MRLFIAEKPGVAKAIAAELGVTETHRSHIICGDDVVTWCFGHMLELAEPDDYTPADVPCRNGKKIWRVDELPIIPANDNWVLKPKPDAEFQLNQIGKFIKQANTIVNAGDPDREGQLLIDEVLDFFGNQSPVLRYWANAIDPVSVKRALADLKNNADYLHFGQAAIGRQRADWLIGMNLSRAMTLRAERGGSHALLTVGRVQSPVLALVVGRDRQIETFKPIPYHTLKASLAHEQGNIDVNWKAGEEQPGLDEEGRLTNTGIADTLVNQLTGADATVLASTSTNKTQSQPLTFALSDITLIASNKFGYSAEDILKTCQSLYEKHKLTTYPRSDCAYLPESQFNDAAATLEAVKQVNPELASLIDKADTSIKSKTWNDKKVTAHHGIIPTMHTADKAALTEPERNIYNLVVRAYIAQFYPGHEYASTSIDFDIGGELFSTKGKVVTLNGWKDVYQVDDEKEDKEQPLPKLSKGDTLTCHSVTRRDAKTKPPSRFTEGTLIQAMKNIHKFVEEADSKKMLKEEDGLGTEATRASIISELKRREYLVITTKKAGKDKEISQISSTTIGRSLIDALDTMVKSPVLTALFERMLKNVELGTMTLDDFVNKQVAFVTAQVQKANNGSVKIAGAKPALVISDVHKCNACGSGLIRRPSTKKRGAYWWGCSNNPTCTQTYLDFKGRPNYQSAKTTTQPQDATA</sequence>
<keyword evidence="4" id="KW-0479">Metal-binding</keyword>
<comment type="caution">
    <text evidence="15">The sequence shown here is derived from an EMBL/GenBank/DDBJ whole genome shotgun (WGS) entry which is preliminary data.</text>
</comment>
<dbReference type="PROSITE" id="PS52039">
    <property type="entry name" value="TOPO_IA_2"/>
    <property type="match status" value="1"/>
</dbReference>
<evidence type="ECO:0000256" key="5">
    <source>
        <dbReference type="ARBA" id="ARBA00022842"/>
    </source>
</evidence>
<dbReference type="InterPro" id="IPR013497">
    <property type="entry name" value="Topo_IA_cen"/>
</dbReference>
<keyword evidence="8" id="KW-0413">Isomerase</keyword>
<organism evidence="15 16">
    <name type="scientific">Shewanella sairae</name>
    <dbReference type="NCBI Taxonomy" id="190310"/>
    <lineage>
        <taxon>Bacteria</taxon>
        <taxon>Pseudomonadati</taxon>
        <taxon>Pseudomonadota</taxon>
        <taxon>Gammaproteobacteria</taxon>
        <taxon>Alteromonadales</taxon>
        <taxon>Shewanellaceae</taxon>
        <taxon>Shewanella</taxon>
    </lineage>
</organism>
<keyword evidence="7" id="KW-0238">DNA-binding</keyword>
<dbReference type="CDD" id="cd03362">
    <property type="entry name" value="TOPRIM_TopoIA_TopoIII"/>
    <property type="match status" value="1"/>
</dbReference>
<evidence type="ECO:0000256" key="6">
    <source>
        <dbReference type="ARBA" id="ARBA00023029"/>
    </source>
</evidence>
<evidence type="ECO:0000256" key="12">
    <source>
        <dbReference type="ARBA" id="ARBA00032877"/>
    </source>
</evidence>
<comment type="similarity">
    <text evidence="2">Belongs to the type IA topoisomerase family.</text>
</comment>
<dbReference type="NCBIfam" id="TIGR01056">
    <property type="entry name" value="topB"/>
    <property type="match status" value="1"/>
</dbReference>
<dbReference type="InterPro" id="IPR013825">
    <property type="entry name" value="Topo_IA_cen_sub2"/>
</dbReference>
<dbReference type="InterPro" id="IPR003601">
    <property type="entry name" value="Topo_IA_2"/>
</dbReference>
<feature type="domain" description="Toprim" evidence="13">
    <location>
        <begin position="1"/>
        <end position="141"/>
    </location>
</feature>
<accession>A0ABQ4PS89</accession>
<dbReference type="Gene3D" id="2.70.20.10">
    <property type="entry name" value="Topoisomerase I, domain 3"/>
    <property type="match status" value="1"/>
</dbReference>
<evidence type="ECO:0000256" key="8">
    <source>
        <dbReference type="ARBA" id="ARBA00023235"/>
    </source>
</evidence>
<dbReference type="PROSITE" id="PS00396">
    <property type="entry name" value="TOPO_IA_1"/>
    <property type="match status" value="1"/>
</dbReference>
<evidence type="ECO:0000256" key="1">
    <source>
        <dbReference type="ARBA" id="ARBA00000213"/>
    </source>
</evidence>
<dbReference type="Pfam" id="PF01131">
    <property type="entry name" value="Topoisom_bac"/>
    <property type="match status" value="1"/>
</dbReference>
<name>A0ABQ4PS89_9GAMM</name>
<dbReference type="RefSeq" id="WP_220783224.1">
    <property type="nucleotide sequence ID" value="NZ_BPEY01000131.1"/>
</dbReference>
<dbReference type="InterPro" id="IPR006171">
    <property type="entry name" value="TOPRIM_dom"/>
</dbReference>
<dbReference type="PANTHER" id="PTHR11390:SF21">
    <property type="entry name" value="DNA TOPOISOMERASE 3-ALPHA"/>
    <property type="match status" value="1"/>
</dbReference>
<evidence type="ECO:0000256" key="11">
    <source>
        <dbReference type="ARBA" id="ARBA00032235"/>
    </source>
</evidence>
<comment type="catalytic activity">
    <reaction evidence="1">
        <text>ATP-independent breakage of single-stranded DNA, followed by passage and rejoining.</text>
        <dbReference type="EC" id="5.6.2.1"/>
    </reaction>
</comment>
<evidence type="ECO:0000256" key="2">
    <source>
        <dbReference type="ARBA" id="ARBA00009446"/>
    </source>
</evidence>